<dbReference type="EMBL" id="LHXR01000036">
    <property type="protein sequence ID" value="KXA97284.1"/>
    <property type="molecule type" value="Genomic_DNA"/>
</dbReference>
<comment type="similarity">
    <text evidence="5">Belongs to the archaeal-type DHQ synthase family.</text>
</comment>
<keyword evidence="2 5" id="KW-0560">Oxidoreductase</keyword>
<evidence type="ECO:0000259" key="7">
    <source>
        <dbReference type="Pfam" id="PF26558"/>
    </source>
</evidence>
<name>A0A133USR4_9EURY</name>
<reference evidence="8 9" key="1">
    <citation type="journal article" date="2016" name="Sci. Rep.">
        <title>Metabolic traits of an uncultured archaeal lineage -MSBL1- from brine pools of the Red Sea.</title>
        <authorList>
            <person name="Mwirichia R."/>
            <person name="Alam I."/>
            <person name="Rashid M."/>
            <person name="Vinu M."/>
            <person name="Ba-Alawi W."/>
            <person name="Anthony Kamau A."/>
            <person name="Kamanda Ngugi D."/>
            <person name="Goker M."/>
            <person name="Klenk H.P."/>
            <person name="Bajic V."/>
            <person name="Stingl U."/>
        </authorList>
    </citation>
    <scope>NUCLEOTIDE SEQUENCE [LARGE SCALE GENOMIC DNA]</scope>
    <source>
        <strain evidence="8">SCGC-AAA259I09</strain>
    </source>
</reference>
<evidence type="ECO:0000313" key="8">
    <source>
        <dbReference type="EMBL" id="KXA97284.1"/>
    </source>
</evidence>
<gene>
    <name evidence="5" type="primary">aroB'</name>
    <name evidence="8" type="ORF">AKJ37_03285</name>
</gene>
<keyword evidence="3 5" id="KW-0520">NAD</keyword>
<feature type="domain" description="3-dehydroquinate synthase N-terminal" evidence="6">
    <location>
        <begin position="2"/>
        <end position="177"/>
    </location>
</feature>
<organism evidence="8 9">
    <name type="scientific">candidate division MSBL1 archaeon SCGC-AAA259I09</name>
    <dbReference type="NCBI Taxonomy" id="1698267"/>
    <lineage>
        <taxon>Archaea</taxon>
        <taxon>Methanobacteriati</taxon>
        <taxon>Methanobacteriota</taxon>
        <taxon>candidate division MSBL1</taxon>
    </lineage>
</organism>
<evidence type="ECO:0000313" key="9">
    <source>
        <dbReference type="Proteomes" id="UP000070463"/>
    </source>
</evidence>
<evidence type="ECO:0000256" key="3">
    <source>
        <dbReference type="ARBA" id="ARBA00023027"/>
    </source>
</evidence>
<dbReference type="GO" id="GO:0009073">
    <property type="term" value="P:aromatic amino acid family biosynthetic process"/>
    <property type="evidence" value="ECO:0007669"/>
    <property type="project" value="UniProtKB-UniRule"/>
</dbReference>
<dbReference type="HAMAP" id="MF_01244">
    <property type="entry name" value="Arch_DHQ_synthase"/>
    <property type="match status" value="1"/>
</dbReference>
<dbReference type="GO" id="GO:0003856">
    <property type="term" value="F:3-dehydroquinate synthase activity"/>
    <property type="evidence" value="ECO:0007669"/>
    <property type="project" value="InterPro"/>
</dbReference>
<dbReference type="Pfam" id="PF26558">
    <property type="entry name" value="DHQS_2nd"/>
    <property type="match status" value="1"/>
</dbReference>
<evidence type="ECO:0000259" key="6">
    <source>
        <dbReference type="Pfam" id="PF01959"/>
    </source>
</evidence>
<dbReference type="InterPro" id="IPR056179">
    <property type="entry name" value="DHQS_C"/>
</dbReference>
<keyword evidence="9" id="KW-1185">Reference proteome</keyword>
<proteinExistence type="inferred from homology"/>
<evidence type="ECO:0000256" key="1">
    <source>
        <dbReference type="ARBA" id="ARBA00022605"/>
    </source>
</evidence>
<feature type="domain" description="3-dehydroquinate synthase C-terminal" evidence="7">
    <location>
        <begin position="193"/>
        <end position="366"/>
    </location>
</feature>
<accession>A0A133USR4</accession>
<comment type="function">
    <text evidence="5">Catalyzes the oxidative deamination and cyclization of 2-amino-3,7-dideoxy-D-threo-hept-6-ulosonic acid (ADH) to yield 3-dehydroquinate (DHQ), which is fed into the canonical shikimic pathway of aromatic amino acid biosynthesis.</text>
</comment>
<keyword evidence="4 5" id="KW-0057">Aromatic amino acid biosynthesis</keyword>
<evidence type="ECO:0000256" key="5">
    <source>
        <dbReference type="HAMAP-Rule" id="MF_01244"/>
    </source>
</evidence>
<dbReference type="PATRIC" id="fig|1698267.3.peg.1174"/>
<dbReference type="PIRSF" id="PIRSF006655">
    <property type="entry name" value="DHQ_synth"/>
    <property type="match status" value="1"/>
</dbReference>
<sequence>MSKEVWVKADWSEPWEERKKFITSALEAGAEAVIVPNEDVEKTRKLGNIETISKSEESDFFLREASNVEEVEDAISKSQKSDKKSVLLVEVSGKEMEKAAARAGNQVDYLIMIAQDWKVIPLENLIAELQTTHAQLFTGVKNAREAKTAVETLEVGADGVLLDPKIGGIEEIRKTREVLEELGQEKFELVCGKITKIETAGMGDRVCVDTASLMKVGEGMLVGSQSNGLFLVHSETLESEYVEARPFRVNAGAVHAYIRAPGGKTRYLSELESGDKILIVNSEGGASAATVGRVKIEKRPMLLIEAEYEKRKIKTLLQNAETINLVNKNGDPISISDLEVGDEILINLQEGGRHFGVQVEETLLER</sequence>
<keyword evidence="8" id="KW-0456">Lyase</keyword>
<protein>
    <recommendedName>
        <fullName evidence="5">3-dehydroquinate synthase</fullName>
        <shortName evidence="5">DHQ synthase</shortName>
        <ecNumber evidence="5">1.4.1.24</ecNumber>
    </recommendedName>
    <alternativeName>
        <fullName evidence="5">3-dehydroquinate synthase II</fullName>
    </alternativeName>
</protein>
<comment type="catalytic activity">
    <reaction evidence="5">
        <text>2-amino-2,3,7-trideoxy-D-lyxo-hept-6-ulosonate + NAD(+) + H2O = 3-dehydroquinate + NH4(+) + NADH + H(+)</text>
        <dbReference type="Rhea" id="RHEA:25956"/>
        <dbReference type="ChEBI" id="CHEBI:15377"/>
        <dbReference type="ChEBI" id="CHEBI:15378"/>
        <dbReference type="ChEBI" id="CHEBI:28938"/>
        <dbReference type="ChEBI" id="CHEBI:32364"/>
        <dbReference type="ChEBI" id="CHEBI:57540"/>
        <dbReference type="ChEBI" id="CHEBI:57945"/>
        <dbReference type="ChEBI" id="CHEBI:58859"/>
        <dbReference type="EC" id="1.4.1.24"/>
    </reaction>
</comment>
<dbReference type="Proteomes" id="UP000070463">
    <property type="component" value="Unassembled WGS sequence"/>
</dbReference>
<dbReference type="InterPro" id="IPR030960">
    <property type="entry name" value="DHQS/DOIS_N"/>
</dbReference>
<dbReference type="AlphaFoldDB" id="A0A133USR4"/>
<dbReference type="Pfam" id="PF01959">
    <property type="entry name" value="DHQS"/>
    <property type="match status" value="1"/>
</dbReference>
<dbReference type="GO" id="GO:0051287">
    <property type="term" value="F:NAD binding"/>
    <property type="evidence" value="ECO:0007669"/>
    <property type="project" value="UniProtKB-UniRule"/>
</dbReference>
<dbReference type="PANTHER" id="PTHR33563">
    <property type="match status" value="1"/>
</dbReference>
<evidence type="ECO:0000256" key="4">
    <source>
        <dbReference type="ARBA" id="ARBA00023141"/>
    </source>
</evidence>
<comment type="caution">
    <text evidence="8">The sequence shown here is derived from an EMBL/GenBank/DDBJ whole genome shotgun (WGS) entry which is preliminary data.</text>
</comment>
<dbReference type="EC" id="1.4.1.24" evidence="5"/>
<keyword evidence="1 5" id="KW-0028">Amino-acid biosynthesis</keyword>
<dbReference type="GO" id="GO:0102042">
    <property type="term" value="F:dehydroquinate synthase activity"/>
    <property type="evidence" value="ECO:0007669"/>
    <property type="project" value="UniProtKB-EC"/>
</dbReference>
<dbReference type="InterPro" id="IPR002812">
    <property type="entry name" value="DHQS"/>
</dbReference>
<dbReference type="GO" id="GO:0008652">
    <property type="term" value="P:amino acid biosynthetic process"/>
    <property type="evidence" value="ECO:0007669"/>
    <property type="project" value="UniProtKB-KW"/>
</dbReference>
<evidence type="ECO:0000256" key="2">
    <source>
        <dbReference type="ARBA" id="ARBA00023002"/>
    </source>
</evidence>
<dbReference type="PANTHER" id="PTHR33563:SF1">
    <property type="entry name" value="3-DEHYDROQUINATE SYNTHASE"/>
    <property type="match status" value="1"/>
</dbReference>